<gene>
    <name evidence="2" type="ORF">B0H17DRAFT_1218690</name>
</gene>
<dbReference type="EMBL" id="JARKIE010000590">
    <property type="protein sequence ID" value="KAJ7626219.1"/>
    <property type="molecule type" value="Genomic_DNA"/>
</dbReference>
<proteinExistence type="predicted"/>
<dbReference type="Proteomes" id="UP001221757">
    <property type="component" value="Unassembled WGS sequence"/>
</dbReference>
<evidence type="ECO:0000313" key="2">
    <source>
        <dbReference type="EMBL" id="KAJ7626219.1"/>
    </source>
</evidence>
<feature type="region of interest" description="Disordered" evidence="1">
    <location>
        <begin position="1"/>
        <end position="67"/>
    </location>
</feature>
<evidence type="ECO:0000256" key="1">
    <source>
        <dbReference type="SAM" id="MobiDB-lite"/>
    </source>
</evidence>
<organism evidence="2 3">
    <name type="scientific">Mycena rosella</name>
    <name type="common">Pink bonnet</name>
    <name type="synonym">Agaricus rosellus</name>
    <dbReference type="NCBI Taxonomy" id="1033263"/>
    <lineage>
        <taxon>Eukaryota</taxon>
        <taxon>Fungi</taxon>
        <taxon>Dikarya</taxon>
        <taxon>Basidiomycota</taxon>
        <taxon>Agaricomycotina</taxon>
        <taxon>Agaricomycetes</taxon>
        <taxon>Agaricomycetidae</taxon>
        <taxon>Agaricales</taxon>
        <taxon>Marasmiineae</taxon>
        <taxon>Mycenaceae</taxon>
        <taxon>Mycena</taxon>
    </lineage>
</organism>
<protein>
    <submittedName>
        <fullName evidence="2">Uncharacterized protein</fullName>
    </submittedName>
</protein>
<comment type="caution">
    <text evidence="2">The sequence shown here is derived from an EMBL/GenBank/DDBJ whole genome shotgun (WGS) entry which is preliminary data.</text>
</comment>
<dbReference type="AlphaFoldDB" id="A0AAD7FLW5"/>
<feature type="compositionally biased region" description="Basic residues" evidence="1">
    <location>
        <begin position="24"/>
        <end position="39"/>
    </location>
</feature>
<evidence type="ECO:0000313" key="3">
    <source>
        <dbReference type="Proteomes" id="UP001221757"/>
    </source>
</evidence>
<feature type="compositionally biased region" description="Basic and acidic residues" evidence="1">
    <location>
        <begin position="40"/>
        <end position="52"/>
    </location>
</feature>
<sequence>MDLFPPPPSHPRTISTSLPAQPHGHPRSPIRSGSAKHKSRDNDPADDIDIHPRRPRKMPKRSDLWGV</sequence>
<feature type="compositionally biased region" description="Pro residues" evidence="1">
    <location>
        <begin position="1"/>
        <end position="10"/>
    </location>
</feature>
<accession>A0AAD7FLW5</accession>
<name>A0AAD7FLW5_MYCRO</name>
<keyword evidence="3" id="KW-1185">Reference proteome</keyword>
<reference evidence="2" key="1">
    <citation type="submission" date="2023-03" db="EMBL/GenBank/DDBJ databases">
        <title>Massive genome expansion in bonnet fungi (Mycena s.s.) driven by repeated elements and novel gene families across ecological guilds.</title>
        <authorList>
            <consortium name="Lawrence Berkeley National Laboratory"/>
            <person name="Harder C.B."/>
            <person name="Miyauchi S."/>
            <person name="Viragh M."/>
            <person name="Kuo A."/>
            <person name="Thoen E."/>
            <person name="Andreopoulos B."/>
            <person name="Lu D."/>
            <person name="Skrede I."/>
            <person name="Drula E."/>
            <person name="Henrissat B."/>
            <person name="Morin E."/>
            <person name="Kohler A."/>
            <person name="Barry K."/>
            <person name="LaButti K."/>
            <person name="Morin E."/>
            <person name="Salamov A."/>
            <person name="Lipzen A."/>
            <person name="Mereny Z."/>
            <person name="Hegedus B."/>
            <person name="Baldrian P."/>
            <person name="Stursova M."/>
            <person name="Weitz H."/>
            <person name="Taylor A."/>
            <person name="Grigoriev I.V."/>
            <person name="Nagy L.G."/>
            <person name="Martin F."/>
            <person name="Kauserud H."/>
        </authorList>
    </citation>
    <scope>NUCLEOTIDE SEQUENCE</scope>
    <source>
        <strain evidence="2">CBHHK067</strain>
    </source>
</reference>